<dbReference type="SUPFAM" id="SSF46785">
    <property type="entry name" value="Winged helix' DNA-binding domain"/>
    <property type="match status" value="1"/>
</dbReference>
<dbReference type="PANTHER" id="PTHR10763:SF26">
    <property type="entry name" value="CELL DIVISION CONTROL PROTEIN 6 HOMOLOG"/>
    <property type="match status" value="1"/>
</dbReference>
<dbReference type="EMBL" id="JWHL01000009">
    <property type="protein sequence ID" value="MBR1369139.1"/>
    <property type="molecule type" value="Genomic_DNA"/>
</dbReference>
<dbReference type="InterPro" id="IPR015163">
    <property type="entry name" value="Cdc6_C"/>
</dbReference>
<protein>
    <recommendedName>
        <fullName evidence="5">ORC1-type DNA replication protein</fullName>
    </recommendedName>
</protein>
<keyword evidence="7" id="KW-0131">Cell cycle</keyword>
<dbReference type="PANTHER" id="PTHR10763">
    <property type="entry name" value="CELL DIVISION CONTROL PROTEIN 6-RELATED"/>
    <property type="match status" value="1"/>
</dbReference>
<dbReference type="GO" id="GO:0016887">
    <property type="term" value="F:ATP hydrolysis activity"/>
    <property type="evidence" value="ECO:0007669"/>
    <property type="project" value="InterPro"/>
</dbReference>
<keyword evidence="2 5" id="KW-0235">DNA replication</keyword>
<dbReference type="InterPro" id="IPR027417">
    <property type="entry name" value="P-loop_NTPase"/>
</dbReference>
<feature type="binding site" evidence="5">
    <location>
        <position position="218"/>
    </location>
    <ligand>
        <name>ATP</name>
        <dbReference type="ChEBI" id="CHEBI:30616"/>
    </ligand>
</feature>
<dbReference type="GO" id="GO:0005524">
    <property type="term" value="F:ATP binding"/>
    <property type="evidence" value="ECO:0007669"/>
    <property type="project" value="UniProtKB-UniRule"/>
</dbReference>
<dbReference type="Gene3D" id="1.10.10.10">
    <property type="entry name" value="Winged helix-like DNA-binding domain superfamily/Winged helix DNA-binding domain"/>
    <property type="match status" value="1"/>
</dbReference>
<dbReference type="GO" id="GO:0051301">
    <property type="term" value="P:cell division"/>
    <property type="evidence" value="ECO:0007669"/>
    <property type="project" value="UniProtKB-KW"/>
</dbReference>
<dbReference type="InterPro" id="IPR050311">
    <property type="entry name" value="ORC1/CDC6"/>
</dbReference>
<sequence length="373" mass="42433">MVKRLLMWDETIFRDPEVFEMDFVPDQFLFRETQTADLAFQMQPGLRGARPMNSFCRGPPGTGKTTTVKKLFAEIEETTKRLVPVHVNCQIDNTRYAIIAKVYKKLAGHPPQPSGTSFKQVYEAVCRRIQKDDIVLIICLDDANYLLHDNEINNILYPLLRAHEAYGDARVGLIIIFSDMDIDIATAVDARVASVLRTTEVLFPPYTAAEVEEILRMRVAQGFYPNVISEDVLQLVVDRTMRGGDLRAGIDLLKRAGFLAERDARRTVTRDDVCKAYEISQRYHLTSIIRSLRDEEKIVLAVIAEMSGEGAGTAAGEVHAALKKDMKLSYTRYYEIIRKLDMLRLINLDYRIGRGRTRVISLRYDPGIVLDLL</sequence>
<dbReference type="SUPFAM" id="SSF52540">
    <property type="entry name" value="P-loop containing nucleoside triphosphate hydrolases"/>
    <property type="match status" value="1"/>
</dbReference>
<comment type="caution">
    <text evidence="7">The sequence shown here is derived from an EMBL/GenBank/DDBJ whole genome shotgun (WGS) entry which is preliminary data.</text>
</comment>
<dbReference type="HAMAP" id="MF_01407">
    <property type="entry name" value="ORC1_type_DNA_replic_protein"/>
    <property type="match status" value="1"/>
</dbReference>
<dbReference type="RefSeq" id="WP_211530834.1">
    <property type="nucleotide sequence ID" value="NZ_JWHL01000009.1"/>
</dbReference>
<dbReference type="Pfam" id="PF13401">
    <property type="entry name" value="AAA_22"/>
    <property type="match status" value="1"/>
</dbReference>
<dbReference type="SMART" id="SM01074">
    <property type="entry name" value="Cdc6_C"/>
    <property type="match status" value="1"/>
</dbReference>
<evidence type="ECO:0000256" key="1">
    <source>
        <dbReference type="ARBA" id="ARBA00006184"/>
    </source>
</evidence>
<dbReference type="Pfam" id="PF22703">
    <property type="entry name" value="Cdc6_lid"/>
    <property type="match status" value="1"/>
</dbReference>
<dbReference type="InterPro" id="IPR014277">
    <property type="entry name" value="Orc1/Cdc6_arc"/>
</dbReference>
<evidence type="ECO:0000313" key="8">
    <source>
        <dbReference type="Proteomes" id="UP000730161"/>
    </source>
</evidence>
<name>A0A8J7W693_9EURY</name>
<evidence type="ECO:0000256" key="5">
    <source>
        <dbReference type="HAMAP-Rule" id="MF_01407"/>
    </source>
</evidence>
<accession>A0A8J7W693</accession>
<keyword evidence="3 5" id="KW-0547">Nucleotide-binding</keyword>
<evidence type="ECO:0000256" key="3">
    <source>
        <dbReference type="ARBA" id="ARBA00022741"/>
    </source>
</evidence>
<dbReference type="GO" id="GO:0006260">
    <property type="term" value="P:DNA replication"/>
    <property type="evidence" value="ECO:0007669"/>
    <property type="project" value="UniProtKB-UniRule"/>
</dbReference>
<dbReference type="OrthoDB" id="53276at2157"/>
<dbReference type="Proteomes" id="UP000730161">
    <property type="component" value="Unassembled WGS sequence"/>
</dbReference>
<dbReference type="InterPro" id="IPR036390">
    <property type="entry name" value="WH_DNA-bd_sf"/>
</dbReference>
<proteinExistence type="inferred from homology"/>
<comment type="similarity">
    <text evidence="1 5">Belongs to the CDC6/cdc18 family.</text>
</comment>
<evidence type="ECO:0000313" key="7">
    <source>
        <dbReference type="EMBL" id="MBR1369139.1"/>
    </source>
</evidence>
<evidence type="ECO:0000259" key="6">
    <source>
        <dbReference type="SMART" id="SM01074"/>
    </source>
</evidence>
<gene>
    <name evidence="7" type="primary">cdc6</name>
    <name evidence="7" type="ORF">RJ53_06400</name>
</gene>
<dbReference type="InterPro" id="IPR049945">
    <property type="entry name" value="AAA_22"/>
</dbReference>
<comment type="function">
    <text evidence="5">Involved in regulation of DNA replication.</text>
</comment>
<keyword evidence="4 5" id="KW-0067">ATP-binding</keyword>
<dbReference type="NCBIfam" id="NF001624">
    <property type="entry name" value="PRK00411.1-2"/>
    <property type="match status" value="1"/>
</dbReference>
<evidence type="ECO:0000256" key="4">
    <source>
        <dbReference type="ARBA" id="ARBA00022840"/>
    </source>
</evidence>
<reference evidence="7" key="1">
    <citation type="submission" date="2014-12" db="EMBL/GenBank/DDBJ databases">
        <authorList>
            <person name="Huang H.-H."/>
            <person name="Chen S.-C."/>
            <person name="Lai M.-C."/>
        </authorList>
    </citation>
    <scope>NUCLEOTIDE SEQUENCE</scope>
    <source>
        <strain evidence="7">K1F9705b</strain>
    </source>
</reference>
<dbReference type="Gene3D" id="1.10.8.60">
    <property type="match status" value="1"/>
</dbReference>
<dbReference type="NCBIfam" id="TIGR02928">
    <property type="entry name" value="orc1/cdc6 family replication initiation protein"/>
    <property type="match status" value="1"/>
</dbReference>
<evidence type="ECO:0000256" key="2">
    <source>
        <dbReference type="ARBA" id="ARBA00022705"/>
    </source>
</evidence>
<dbReference type="AlphaFoldDB" id="A0A8J7W693"/>
<keyword evidence="7" id="KW-0132">Cell division</keyword>
<dbReference type="InterPro" id="IPR036388">
    <property type="entry name" value="WH-like_DNA-bd_sf"/>
</dbReference>
<feature type="binding site" evidence="5">
    <location>
        <position position="206"/>
    </location>
    <ligand>
        <name>ATP</name>
        <dbReference type="ChEBI" id="CHEBI:30616"/>
    </ligand>
</feature>
<dbReference type="InterPro" id="IPR055237">
    <property type="entry name" value="Cdc6_lid"/>
</dbReference>
<feature type="domain" description="Cdc6 C-terminal" evidence="6">
    <location>
        <begin position="299"/>
        <end position="373"/>
    </location>
</feature>
<feature type="binding site" evidence="5">
    <location>
        <begin position="62"/>
        <end position="66"/>
    </location>
    <ligand>
        <name>ATP</name>
        <dbReference type="ChEBI" id="CHEBI:30616"/>
    </ligand>
</feature>
<keyword evidence="8" id="KW-1185">Reference proteome</keyword>
<dbReference type="Gene3D" id="3.40.50.300">
    <property type="entry name" value="P-loop containing nucleotide triphosphate hydrolases"/>
    <property type="match status" value="1"/>
</dbReference>
<organism evidence="7 8">
    <name type="scientific">Methanocalculus chunghsingensis</name>
    <dbReference type="NCBI Taxonomy" id="156457"/>
    <lineage>
        <taxon>Archaea</taxon>
        <taxon>Methanobacteriati</taxon>
        <taxon>Methanobacteriota</taxon>
        <taxon>Stenosarchaea group</taxon>
        <taxon>Methanomicrobia</taxon>
        <taxon>Methanomicrobiales</taxon>
        <taxon>Methanocalculaceae</taxon>
        <taxon>Methanocalculus</taxon>
    </lineage>
</organism>